<evidence type="ECO:0000256" key="1">
    <source>
        <dbReference type="SAM" id="MobiDB-lite"/>
    </source>
</evidence>
<name>F0XSU5_GROCL</name>
<dbReference type="Proteomes" id="UP000007796">
    <property type="component" value="Unassembled WGS sequence"/>
</dbReference>
<dbReference type="HOGENOM" id="CLU_1825488_0_0_1"/>
<dbReference type="AlphaFoldDB" id="F0XSU5"/>
<feature type="region of interest" description="Disordered" evidence="1">
    <location>
        <begin position="20"/>
        <end position="82"/>
    </location>
</feature>
<evidence type="ECO:0000313" key="2">
    <source>
        <dbReference type="EMBL" id="EFW99256.1"/>
    </source>
</evidence>
<dbReference type="EMBL" id="GL629997">
    <property type="protein sequence ID" value="EFW99256.1"/>
    <property type="molecule type" value="Genomic_DNA"/>
</dbReference>
<keyword evidence="3" id="KW-1185">Reference proteome</keyword>
<evidence type="ECO:0000313" key="3">
    <source>
        <dbReference type="Proteomes" id="UP000007796"/>
    </source>
</evidence>
<proteinExistence type="predicted"/>
<organism evidence="3">
    <name type="scientific">Grosmannia clavigera (strain kw1407 / UAMH 11150)</name>
    <name type="common">Blue stain fungus</name>
    <name type="synonym">Graphiocladiella clavigera</name>
    <dbReference type="NCBI Taxonomy" id="655863"/>
    <lineage>
        <taxon>Eukaryota</taxon>
        <taxon>Fungi</taxon>
        <taxon>Dikarya</taxon>
        <taxon>Ascomycota</taxon>
        <taxon>Pezizomycotina</taxon>
        <taxon>Sordariomycetes</taxon>
        <taxon>Sordariomycetidae</taxon>
        <taxon>Ophiostomatales</taxon>
        <taxon>Ophiostomataceae</taxon>
        <taxon>Leptographium</taxon>
    </lineage>
</organism>
<dbReference type="InParanoid" id="F0XSU5"/>
<reference evidence="2 3" key="1">
    <citation type="journal article" date="2011" name="Proc. Natl. Acad. Sci. U.S.A.">
        <title>Genome and transcriptome analyses of the mountain pine beetle-fungal symbiont Grosmannia clavigera, a lodgepole pine pathogen.</title>
        <authorList>
            <person name="DiGuistini S."/>
            <person name="Wang Y."/>
            <person name="Liao N.Y."/>
            <person name="Taylor G."/>
            <person name="Tanguay P."/>
            <person name="Feau N."/>
            <person name="Henrissat B."/>
            <person name="Chan S.K."/>
            <person name="Hesse-Orce U."/>
            <person name="Alamouti S.M."/>
            <person name="Tsui C.K.M."/>
            <person name="Docking R.T."/>
            <person name="Levasseur A."/>
            <person name="Haridas S."/>
            <person name="Robertson G."/>
            <person name="Birol I."/>
            <person name="Holt R.A."/>
            <person name="Marra M.A."/>
            <person name="Hamelin R.C."/>
            <person name="Hirst M."/>
            <person name="Jones S.J.M."/>
            <person name="Bohlmann J."/>
            <person name="Breuil C."/>
        </authorList>
    </citation>
    <scope>NUCLEOTIDE SEQUENCE [LARGE SCALE GENOMIC DNA]</scope>
    <source>
        <strain evidence="3">kw1407 / UAMH 11150</strain>
    </source>
</reference>
<dbReference type="GeneID" id="25979025"/>
<dbReference type="RefSeq" id="XP_014168739.1">
    <property type="nucleotide sequence ID" value="XM_014313264.1"/>
</dbReference>
<accession>F0XSU5</accession>
<protein>
    <submittedName>
        <fullName evidence="2">Uncharacterized protein</fullName>
    </submittedName>
</protein>
<gene>
    <name evidence="2" type="ORF">CMQ_5677</name>
</gene>
<sequence length="141" mass="15325">MSARLGLNAGPVTVIRQAMRIEQPDPVPASRWTKTPSEADNGVDRPKGAGACGEASKFAAAQRCNPPQHRSSPHRRRTPQPLFWTMDRRRAANESDWLAGESRPVEAGAAGRCPQLGQVLLSTPLRPLKTTEPPRFALLLG</sequence>